<dbReference type="Proteomes" id="UP000271241">
    <property type="component" value="Unassembled WGS sequence"/>
</dbReference>
<dbReference type="Pfam" id="PF14735">
    <property type="entry name" value="HAUS4"/>
    <property type="match status" value="1"/>
</dbReference>
<feature type="region of interest" description="Disordered" evidence="2">
    <location>
        <begin position="14"/>
        <end position="33"/>
    </location>
</feature>
<dbReference type="PANTHER" id="PTHR16219">
    <property type="entry name" value="AUGMIN SUBUNIT 4 FAMILY MEMBER"/>
    <property type="match status" value="1"/>
</dbReference>
<dbReference type="AlphaFoldDB" id="A0A4P9XWW9"/>
<gene>
    <name evidence="3" type="ORF">THASP1DRAFT_27399</name>
</gene>
<feature type="coiled-coil region" evidence="1">
    <location>
        <begin position="250"/>
        <end position="277"/>
    </location>
</feature>
<accession>A0A4P9XWW9</accession>
<keyword evidence="4" id="KW-1185">Reference proteome</keyword>
<feature type="coiled-coil region" evidence="1">
    <location>
        <begin position="351"/>
        <end position="402"/>
    </location>
</feature>
<evidence type="ECO:0000313" key="4">
    <source>
        <dbReference type="Proteomes" id="UP000271241"/>
    </source>
</evidence>
<dbReference type="OrthoDB" id="5597259at2759"/>
<dbReference type="GO" id="GO:0070652">
    <property type="term" value="C:HAUS complex"/>
    <property type="evidence" value="ECO:0007669"/>
    <property type="project" value="InterPro"/>
</dbReference>
<sequence length="402" mass="44923">MDGHDDCADIQRSHLDASQHQLESQREQAGEVDADRSNAIARLLADLQSRCLTPYGSRRHLDVRPANPDAAQGRALDLAETRRAYYVVKLIYDALSEVIVLAPEVGWRSGSTGWPEIVRQNMMTVQCSDYWLATENAAEDNQTGKRYVTPLGVLPSDRLAGDDRRSVQLTKEAHIELEDRIERRLDEVTQALARAMHTANIFSVDPAEEDKRAGANAENTIHVDAPTAIDLRRFQEPLSTREATLLANNLDRSVDALDRLDQECDELDARLQAETFAYLQVEHDTLDLLITLLADPEDSQTVSVFSDYFGGVVDSTRLKLAVLHAEIQRTIYSGRAPDALRKIRELLVADQAAAERELAECLAKLHEYQSAGSEYQTVAAEHGELLRAIEEAEEDIRRIQSA</sequence>
<dbReference type="InterPro" id="IPR029327">
    <property type="entry name" value="HAUS4"/>
</dbReference>
<dbReference type="GO" id="GO:0051225">
    <property type="term" value="P:spindle assembly"/>
    <property type="evidence" value="ECO:0007669"/>
    <property type="project" value="InterPro"/>
</dbReference>
<proteinExistence type="predicted"/>
<name>A0A4P9XWW9_9FUNG</name>
<protein>
    <submittedName>
        <fullName evidence="3">HAUS augmin-like complex subunit 4-domain-containing protein</fullName>
    </submittedName>
</protein>
<reference evidence="4" key="1">
    <citation type="journal article" date="2018" name="Nat. Microbiol.">
        <title>Leveraging single-cell genomics to expand the fungal tree of life.</title>
        <authorList>
            <person name="Ahrendt S.R."/>
            <person name="Quandt C.A."/>
            <person name="Ciobanu D."/>
            <person name="Clum A."/>
            <person name="Salamov A."/>
            <person name="Andreopoulos B."/>
            <person name="Cheng J.F."/>
            <person name="Woyke T."/>
            <person name="Pelin A."/>
            <person name="Henrissat B."/>
            <person name="Reynolds N.K."/>
            <person name="Benny G.L."/>
            <person name="Smith M.E."/>
            <person name="James T.Y."/>
            <person name="Grigoriev I.V."/>
        </authorList>
    </citation>
    <scope>NUCLEOTIDE SEQUENCE [LARGE SCALE GENOMIC DNA]</scope>
    <source>
        <strain evidence="4">RSA 1356</strain>
    </source>
</reference>
<organism evidence="3 4">
    <name type="scientific">Thamnocephalis sphaerospora</name>
    <dbReference type="NCBI Taxonomy" id="78915"/>
    <lineage>
        <taxon>Eukaryota</taxon>
        <taxon>Fungi</taxon>
        <taxon>Fungi incertae sedis</taxon>
        <taxon>Zoopagomycota</taxon>
        <taxon>Zoopagomycotina</taxon>
        <taxon>Zoopagomycetes</taxon>
        <taxon>Zoopagales</taxon>
        <taxon>Sigmoideomycetaceae</taxon>
        <taxon>Thamnocephalis</taxon>
    </lineage>
</organism>
<dbReference type="STRING" id="78915.A0A4P9XWW9"/>
<evidence type="ECO:0000256" key="1">
    <source>
        <dbReference type="SAM" id="Coils"/>
    </source>
</evidence>
<evidence type="ECO:0000313" key="3">
    <source>
        <dbReference type="EMBL" id="RKP10804.1"/>
    </source>
</evidence>
<keyword evidence="1" id="KW-0175">Coiled coil</keyword>
<evidence type="ECO:0000256" key="2">
    <source>
        <dbReference type="SAM" id="MobiDB-lite"/>
    </source>
</evidence>
<dbReference type="PANTHER" id="PTHR16219:SF1">
    <property type="entry name" value="HAUS AUGMIN-LIKE COMPLEX SUBUNIT 4"/>
    <property type="match status" value="1"/>
</dbReference>
<dbReference type="GO" id="GO:0051011">
    <property type="term" value="F:microtubule minus-end binding"/>
    <property type="evidence" value="ECO:0007669"/>
    <property type="project" value="TreeGrafter"/>
</dbReference>
<dbReference type="EMBL" id="KZ992436">
    <property type="protein sequence ID" value="RKP10804.1"/>
    <property type="molecule type" value="Genomic_DNA"/>
</dbReference>